<keyword evidence="1" id="KW-0808">Transferase</keyword>
<reference evidence="1" key="1">
    <citation type="submission" date="2021-06" db="EMBL/GenBank/DDBJ databases">
        <title>Bradyrhizobium sp. S2-11-2 Genome sequencing.</title>
        <authorList>
            <person name="Jin L."/>
        </authorList>
    </citation>
    <scope>NUCLEOTIDE SEQUENCE</scope>
    <source>
        <strain evidence="1">S2-11-2</strain>
    </source>
</reference>
<dbReference type="GO" id="GO:0032259">
    <property type="term" value="P:methylation"/>
    <property type="evidence" value="ECO:0007669"/>
    <property type="project" value="UniProtKB-KW"/>
</dbReference>
<evidence type="ECO:0000313" key="2">
    <source>
        <dbReference type="Proteomes" id="UP000680805"/>
    </source>
</evidence>
<dbReference type="AlphaFoldDB" id="A0A975NTP8"/>
<dbReference type="CDD" id="cd02440">
    <property type="entry name" value="AdoMet_MTases"/>
    <property type="match status" value="1"/>
</dbReference>
<proteinExistence type="predicted"/>
<protein>
    <submittedName>
        <fullName evidence="1">Class I SAM-dependent methyltransferase</fullName>
    </submittedName>
</protein>
<dbReference type="GO" id="GO:0008168">
    <property type="term" value="F:methyltransferase activity"/>
    <property type="evidence" value="ECO:0007669"/>
    <property type="project" value="UniProtKB-KW"/>
</dbReference>
<name>A0A975NTP8_9BRAD</name>
<dbReference type="Gene3D" id="3.40.50.150">
    <property type="entry name" value="Vaccinia Virus protein VP39"/>
    <property type="match status" value="1"/>
</dbReference>
<sequence length="260" mass="29159">MLFNVLTRTGLSTVRLLGRYQGRSGEIEIVECSWDGTRIYFEEGVRQSQATPDGESVFTYVKLMDELLHRSANILVLGCGGGNLATRLVRRGKTLTIVDNNPISFVIAHKFFGLPDDLNCMVSDFRRFIYQDDTLYDGIAIDIGGPGFQFNDEFDVETCEAIRARLAPGGRIVMNVLVKNDIDPLPDRIAARLAGDSLKVWVVDEQGIEDRNAIIACIPERQLNARPALADAMRNNYNEQWSIRRGRLRSRDLAYGSRNG</sequence>
<dbReference type="KEGG" id="bsei:KMZ68_08085"/>
<evidence type="ECO:0000313" key="1">
    <source>
        <dbReference type="EMBL" id="QWG20795.1"/>
    </source>
</evidence>
<dbReference type="InterPro" id="IPR029063">
    <property type="entry name" value="SAM-dependent_MTases_sf"/>
</dbReference>
<dbReference type="Proteomes" id="UP000680805">
    <property type="component" value="Chromosome"/>
</dbReference>
<dbReference type="EMBL" id="CP076135">
    <property type="protein sequence ID" value="QWG20795.1"/>
    <property type="molecule type" value="Genomic_DNA"/>
</dbReference>
<accession>A0A975NTP8</accession>
<organism evidence="1 2">
    <name type="scientific">Bradyrhizobium sediminis</name>
    <dbReference type="NCBI Taxonomy" id="2840469"/>
    <lineage>
        <taxon>Bacteria</taxon>
        <taxon>Pseudomonadati</taxon>
        <taxon>Pseudomonadota</taxon>
        <taxon>Alphaproteobacteria</taxon>
        <taxon>Hyphomicrobiales</taxon>
        <taxon>Nitrobacteraceae</taxon>
        <taxon>Bradyrhizobium</taxon>
    </lineage>
</organism>
<gene>
    <name evidence="1" type="ORF">KMZ68_08085</name>
</gene>
<keyword evidence="1" id="KW-0489">Methyltransferase</keyword>
<dbReference type="SUPFAM" id="SSF53335">
    <property type="entry name" value="S-adenosyl-L-methionine-dependent methyltransferases"/>
    <property type="match status" value="1"/>
</dbReference>